<evidence type="ECO:0000313" key="2">
    <source>
        <dbReference type="Proteomes" id="UP001597402"/>
    </source>
</evidence>
<dbReference type="SUPFAM" id="SSF52980">
    <property type="entry name" value="Restriction endonuclease-like"/>
    <property type="match status" value="1"/>
</dbReference>
<evidence type="ECO:0008006" key="3">
    <source>
        <dbReference type="Google" id="ProtNLM"/>
    </source>
</evidence>
<reference evidence="2" key="1">
    <citation type="journal article" date="2019" name="Int. J. Syst. Evol. Microbiol.">
        <title>The Global Catalogue of Microorganisms (GCM) 10K type strain sequencing project: providing services to taxonomists for standard genome sequencing and annotation.</title>
        <authorList>
            <consortium name="The Broad Institute Genomics Platform"/>
            <consortium name="The Broad Institute Genome Sequencing Center for Infectious Disease"/>
            <person name="Wu L."/>
            <person name="Ma J."/>
        </authorList>
    </citation>
    <scope>NUCLEOTIDE SEQUENCE [LARGE SCALE GENOMIC DNA]</scope>
    <source>
        <strain evidence="2">JCM 3338</strain>
    </source>
</reference>
<comment type="caution">
    <text evidence="1">The sequence shown here is derived from an EMBL/GenBank/DDBJ whole genome shotgun (WGS) entry which is preliminary data.</text>
</comment>
<dbReference type="EMBL" id="JBHUHP010000009">
    <property type="protein sequence ID" value="MFD2091831.1"/>
    <property type="molecule type" value="Genomic_DNA"/>
</dbReference>
<gene>
    <name evidence="1" type="ORF">ACFSHS_09640</name>
</gene>
<dbReference type="InterPro" id="IPR011335">
    <property type="entry name" value="Restrct_endonuc-II-like"/>
</dbReference>
<proteinExistence type="predicted"/>
<accession>A0ABW4X8T0</accession>
<protein>
    <recommendedName>
        <fullName evidence="3">T/G mismatch-specific endonuclease</fullName>
    </recommendedName>
</protein>
<dbReference type="RefSeq" id="WP_376874502.1">
    <property type="nucleotide sequence ID" value="NZ_JBHUHP010000009.1"/>
</dbReference>
<dbReference type="Proteomes" id="UP001597402">
    <property type="component" value="Unassembled WGS sequence"/>
</dbReference>
<evidence type="ECO:0000313" key="1">
    <source>
        <dbReference type="EMBL" id="MFD2091831.1"/>
    </source>
</evidence>
<sequence length="299" mass="32364">MVPAGCVDAPHASPAGELLTAEPFLGWWAVDEGLLTPDQLRSSAWRKVFRGVYVHRDISLTHEVRAKAACVLLPFAVVSGRSAAVLWGVDLAGADDDVEVTVPPGSHPTRLPGLRVRRAVIPPGHRTYRRGVPVTSPEATAVRLAGLLPADAAVVAVDQLVDTGRAELAGVRALAAVTRGRGAARAKAACALADGLAQSPQETRVRLLLHRSDVPMPTAQYRVVDDRGRFVAFVDFGWPEQRIALEYDGLWHAEPGQFAKDRRRLNRLREAGWTVVFVTAEDMRDPALLLRRIAAALGR</sequence>
<organism evidence="1 2">
    <name type="scientific">Blastococcus deserti</name>
    <dbReference type="NCBI Taxonomy" id="2259033"/>
    <lineage>
        <taxon>Bacteria</taxon>
        <taxon>Bacillati</taxon>
        <taxon>Actinomycetota</taxon>
        <taxon>Actinomycetes</taxon>
        <taxon>Geodermatophilales</taxon>
        <taxon>Geodermatophilaceae</taxon>
        <taxon>Blastococcus</taxon>
    </lineage>
</organism>
<name>A0ABW4X8T0_9ACTN</name>
<dbReference type="Gene3D" id="3.40.960.10">
    <property type="entry name" value="VSR Endonuclease"/>
    <property type="match status" value="1"/>
</dbReference>
<keyword evidence="2" id="KW-1185">Reference proteome</keyword>